<organism evidence="2 3">
    <name type="scientific">Moraxella lacunata</name>
    <dbReference type="NCBI Taxonomy" id="477"/>
    <lineage>
        <taxon>Bacteria</taxon>
        <taxon>Pseudomonadati</taxon>
        <taxon>Pseudomonadota</taxon>
        <taxon>Gammaproteobacteria</taxon>
        <taxon>Moraxellales</taxon>
        <taxon>Moraxellaceae</taxon>
        <taxon>Moraxella</taxon>
    </lineage>
</organism>
<gene>
    <name evidence="2" type="ORF">B5J94_00155</name>
</gene>
<reference evidence="3" key="1">
    <citation type="submission" date="2017-03" db="EMBL/GenBank/DDBJ databases">
        <title>Draft genome sequence of Moraxella equi CCUG 4950T type strain.</title>
        <authorList>
            <person name="Salva-Serra F."/>
            <person name="Engstrom-Jakobsson H."/>
            <person name="Thorell K."/>
            <person name="Jaen-Luchoro D."/>
            <person name="Gonzales-Siles L."/>
            <person name="Karlsson R."/>
            <person name="Yazdan S."/>
            <person name="Boulund F."/>
            <person name="Johnning A."/>
            <person name="Engstrand L."/>
            <person name="Kristiansson E."/>
            <person name="Moore E."/>
        </authorList>
    </citation>
    <scope>NUCLEOTIDE SEQUENCE [LARGE SCALE GENOMIC DNA]</scope>
    <source>
        <strain evidence="3">CCUG 4441</strain>
    </source>
</reference>
<evidence type="ECO:0000313" key="2">
    <source>
        <dbReference type="EMBL" id="OPH39499.1"/>
    </source>
</evidence>
<dbReference type="AlphaFoldDB" id="A0A1V4H3M1"/>
<evidence type="ECO:0000256" key="1">
    <source>
        <dbReference type="SAM" id="Phobius"/>
    </source>
</evidence>
<sequence>MSEQIAIIRDDKIIKVMPKSEYDNEVILNHQFLNQKPIYVEPNTETQAVTVASSEPVLNETLQTRMVEPFQKFALLLVLGLAVFIAVVFGYKKVTGRRPSREAMNLLQVIIVAMAFFAFVKFIM</sequence>
<keyword evidence="1" id="KW-1133">Transmembrane helix</keyword>
<comment type="caution">
    <text evidence="2">The sequence shown here is derived from an EMBL/GenBank/DDBJ whole genome shotgun (WGS) entry which is preliminary data.</text>
</comment>
<accession>A0A1V4H3M1</accession>
<feature type="transmembrane region" description="Helical" evidence="1">
    <location>
        <begin position="73"/>
        <end position="91"/>
    </location>
</feature>
<evidence type="ECO:0000313" key="3">
    <source>
        <dbReference type="Proteomes" id="UP000191025"/>
    </source>
</evidence>
<keyword evidence="1" id="KW-0472">Membrane</keyword>
<feature type="transmembrane region" description="Helical" evidence="1">
    <location>
        <begin position="103"/>
        <end position="123"/>
    </location>
</feature>
<protein>
    <submittedName>
        <fullName evidence="2">Uncharacterized protein</fullName>
    </submittedName>
</protein>
<keyword evidence="1" id="KW-0812">Transmembrane</keyword>
<proteinExistence type="predicted"/>
<dbReference type="Proteomes" id="UP000191025">
    <property type="component" value="Unassembled WGS sequence"/>
</dbReference>
<dbReference type="RefSeq" id="WP_062498554.1">
    <property type="nucleotide sequence ID" value="NZ_MXAN01000002.1"/>
</dbReference>
<name>A0A1V4H3M1_MORLA</name>
<dbReference type="EMBL" id="MXAN01000002">
    <property type="protein sequence ID" value="OPH39499.1"/>
    <property type="molecule type" value="Genomic_DNA"/>
</dbReference>